<feature type="region of interest" description="Disordered" evidence="1">
    <location>
        <begin position="125"/>
        <end position="150"/>
    </location>
</feature>
<organism evidence="2 3">
    <name type="scientific">Protopolystoma xenopodis</name>
    <dbReference type="NCBI Taxonomy" id="117903"/>
    <lineage>
        <taxon>Eukaryota</taxon>
        <taxon>Metazoa</taxon>
        <taxon>Spiralia</taxon>
        <taxon>Lophotrochozoa</taxon>
        <taxon>Platyhelminthes</taxon>
        <taxon>Monogenea</taxon>
        <taxon>Polyopisthocotylea</taxon>
        <taxon>Polystomatidea</taxon>
        <taxon>Polystomatidae</taxon>
        <taxon>Protopolystoma</taxon>
    </lineage>
</organism>
<protein>
    <submittedName>
        <fullName evidence="2">Uncharacterized protein</fullName>
    </submittedName>
</protein>
<evidence type="ECO:0000313" key="2">
    <source>
        <dbReference type="EMBL" id="VEL37701.1"/>
    </source>
</evidence>
<proteinExistence type="predicted"/>
<feature type="compositionally biased region" description="Basic and acidic residues" evidence="1">
    <location>
        <begin position="133"/>
        <end position="150"/>
    </location>
</feature>
<evidence type="ECO:0000313" key="3">
    <source>
        <dbReference type="Proteomes" id="UP000784294"/>
    </source>
</evidence>
<dbReference type="Proteomes" id="UP000784294">
    <property type="component" value="Unassembled WGS sequence"/>
</dbReference>
<sequence length="150" mass="17158">MASSEAPRVVEEETMPAAQPGRWRHMWALLLNRRPVWAGGHLRWPVPMAGHRPTSTKGQFEVNRSTGEPRWQAKRACLEVSRRLQEAADNQSSYRYVLHSSFFTEVTRSGVEQTFDLWKAEKGIQPETNAGQKHTDAETHTHIGRQPTEE</sequence>
<name>A0A448XIV2_9PLAT</name>
<dbReference type="AlphaFoldDB" id="A0A448XIV2"/>
<evidence type="ECO:0000256" key="1">
    <source>
        <dbReference type="SAM" id="MobiDB-lite"/>
    </source>
</evidence>
<accession>A0A448XIV2</accession>
<gene>
    <name evidence="2" type="ORF">PXEA_LOCUS31141</name>
</gene>
<comment type="caution">
    <text evidence="2">The sequence shown here is derived from an EMBL/GenBank/DDBJ whole genome shotgun (WGS) entry which is preliminary data.</text>
</comment>
<feature type="region of interest" description="Disordered" evidence="1">
    <location>
        <begin position="48"/>
        <end position="68"/>
    </location>
</feature>
<feature type="compositionally biased region" description="Polar residues" evidence="1">
    <location>
        <begin position="53"/>
        <end position="66"/>
    </location>
</feature>
<dbReference type="EMBL" id="CAAALY010255747">
    <property type="protein sequence ID" value="VEL37701.1"/>
    <property type="molecule type" value="Genomic_DNA"/>
</dbReference>
<reference evidence="2" key="1">
    <citation type="submission" date="2018-11" db="EMBL/GenBank/DDBJ databases">
        <authorList>
            <consortium name="Pathogen Informatics"/>
        </authorList>
    </citation>
    <scope>NUCLEOTIDE SEQUENCE</scope>
</reference>
<keyword evidence="3" id="KW-1185">Reference proteome</keyword>